<dbReference type="Proteomes" id="UP000502706">
    <property type="component" value="Chromosome"/>
</dbReference>
<dbReference type="Gene3D" id="1.20.5.1930">
    <property type="match status" value="1"/>
</dbReference>
<evidence type="ECO:0000259" key="7">
    <source>
        <dbReference type="PROSITE" id="PS50112"/>
    </source>
</evidence>
<dbReference type="PROSITE" id="PS50110">
    <property type="entry name" value="RESPONSE_REGULATORY"/>
    <property type="match status" value="1"/>
</dbReference>
<name>A0A6G8Q1W1_9ACTN</name>
<proteinExistence type="predicted"/>
<dbReference type="PROSITE" id="PS50112">
    <property type="entry name" value="PAS"/>
    <property type="match status" value="1"/>
</dbReference>
<dbReference type="PANTHER" id="PTHR24421">
    <property type="entry name" value="NITRATE/NITRITE SENSOR PROTEIN NARX-RELATED"/>
    <property type="match status" value="1"/>
</dbReference>
<dbReference type="SMART" id="SM00086">
    <property type="entry name" value="PAC"/>
    <property type="match status" value="1"/>
</dbReference>
<feature type="domain" description="PAS" evidence="7">
    <location>
        <begin position="100"/>
        <end position="141"/>
    </location>
</feature>
<gene>
    <name evidence="9" type="ORF">GBA65_20205</name>
</gene>
<accession>A0A6G8Q1W1</accession>
<dbReference type="PROSITE" id="PS50113">
    <property type="entry name" value="PAC"/>
    <property type="match status" value="1"/>
</dbReference>
<dbReference type="InterPro" id="IPR001610">
    <property type="entry name" value="PAC"/>
</dbReference>
<dbReference type="InterPro" id="IPR050482">
    <property type="entry name" value="Sensor_HK_TwoCompSys"/>
</dbReference>
<dbReference type="NCBIfam" id="TIGR00229">
    <property type="entry name" value="sensory_box"/>
    <property type="match status" value="1"/>
</dbReference>
<evidence type="ECO:0000256" key="4">
    <source>
        <dbReference type="PROSITE-ProRule" id="PRU00169"/>
    </source>
</evidence>
<evidence type="ECO:0000259" key="8">
    <source>
        <dbReference type="PROSITE" id="PS50113"/>
    </source>
</evidence>
<dbReference type="Gene3D" id="3.40.50.2300">
    <property type="match status" value="1"/>
</dbReference>
<dbReference type="Gene3D" id="3.30.450.20">
    <property type="entry name" value="PAS domain"/>
    <property type="match status" value="1"/>
</dbReference>
<reference evidence="9 10" key="1">
    <citation type="submission" date="2019-10" db="EMBL/GenBank/DDBJ databases">
        <title>Rubrobacter sp nov SCSIO 52915 isolated from a deep-sea sediment in the South China Sea.</title>
        <authorList>
            <person name="Chen R.W."/>
        </authorList>
    </citation>
    <scope>NUCLEOTIDE SEQUENCE [LARGE SCALE GENOMIC DNA]</scope>
    <source>
        <strain evidence="9 10">SCSIO 52915</strain>
    </source>
</reference>
<dbReference type="InterPro" id="IPR001789">
    <property type="entry name" value="Sig_transdc_resp-reg_receiver"/>
</dbReference>
<protein>
    <submittedName>
        <fullName evidence="9">PAS domain S-box protein</fullName>
    </submittedName>
</protein>
<dbReference type="InterPro" id="IPR003018">
    <property type="entry name" value="GAF"/>
</dbReference>
<dbReference type="GO" id="GO:0016020">
    <property type="term" value="C:membrane"/>
    <property type="evidence" value="ECO:0007669"/>
    <property type="project" value="InterPro"/>
</dbReference>
<evidence type="ECO:0000256" key="5">
    <source>
        <dbReference type="SAM" id="Coils"/>
    </source>
</evidence>
<dbReference type="InterPro" id="IPR003594">
    <property type="entry name" value="HATPase_dom"/>
</dbReference>
<dbReference type="Pfam" id="PF00072">
    <property type="entry name" value="Response_reg"/>
    <property type="match status" value="1"/>
</dbReference>
<dbReference type="InterPro" id="IPR000014">
    <property type="entry name" value="PAS"/>
</dbReference>
<dbReference type="GO" id="GO:0000155">
    <property type="term" value="F:phosphorelay sensor kinase activity"/>
    <property type="evidence" value="ECO:0007669"/>
    <property type="project" value="InterPro"/>
</dbReference>
<dbReference type="Gene3D" id="3.30.565.10">
    <property type="entry name" value="Histidine kinase-like ATPase, C-terminal domain"/>
    <property type="match status" value="1"/>
</dbReference>
<dbReference type="InterPro" id="IPR035965">
    <property type="entry name" value="PAS-like_dom_sf"/>
</dbReference>
<dbReference type="CDD" id="cd00130">
    <property type="entry name" value="PAS"/>
    <property type="match status" value="1"/>
</dbReference>
<keyword evidence="1" id="KW-0808">Transferase</keyword>
<feature type="coiled-coil region" evidence="5">
    <location>
        <begin position="67"/>
        <end position="110"/>
    </location>
</feature>
<dbReference type="KEGG" id="rmar:GBA65_20205"/>
<dbReference type="SUPFAM" id="SSF52172">
    <property type="entry name" value="CheY-like"/>
    <property type="match status" value="1"/>
</dbReference>
<dbReference type="SUPFAM" id="SSF55785">
    <property type="entry name" value="PYP-like sensor domain (PAS domain)"/>
    <property type="match status" value="1"/>
</dbReference>
<dbReference type="CDD" id="cd16917">
    <property type="entry name" value="HATPase_UhpB-NarQ-NarX-like"/>
    <property type="match status" value="1"/>
</dbReference>
<sequence>MLAALKGGEWDLVISDHAMPRFSAPAALELLRSGDWPDLPFIIVSGHIGEDAAVKVMKAGAQDYVPKDNLARLAPAVERELEDAEERRQRRQAQEALKTAEEKYRGIFENAVEGIFQTTLDGRLLTANPMMARICGYDSAEEMVETLWDIGRQLYAEPSRREEFARRMSREGRVFEFEARFLRKDGSAIWISMNARAVRGSSGEVVGYEGTLEDITERKEAEAELRRSLDRLMAIHEAGIILGSTLEPEEIGTRLLEIMRSISGLNAAAISIRGEDAEPVSVWRSIGLDGAGRGVREGPRVREAIETALRDEAAQVFALAGPESGFATGICLPLMVRERAVGVLEVYGPGELADGGTVSIFESLAGQAASAFENARLYGELMEREKKLQELVGKILVAQEEERRRVAYEVHDGLAQVAAAAHQHLQAFAHFHPPPTAEGREDLDMVSTLVRQTVGEARRVIADLRPTALDEFGLRSAIRLHLDALRAKGWRIGYEDALGDGRLPASTETAIFRVVQEALNNVGKHAGTTRVDVALVRRPQRPLGPGERGGIQLRVRDYGKGFVPVDGAGAGPGERVGMAGMRERITLLGGVFRVASRPGVGTLVLAEIPLLGDPTGKTVADILSRPANSDPLDAHAG</sequence>
<dbReference type="SUPFAM" id="SSF55874">
    <property type="entry name" value="ATPase domain of HSP90 chaperone/DNA topoisomerase II/histidine kinase"/>
    <property type="match status" value="1"/>
</dbReference>
<feature type="domain" description="Response regulatory" evidence="6">
    <location>
        <begin position="1"/>
        <end position="82"/>
    </location>
</feature>
<dbReference type="SMART" id="SM00387">
    <property type="entry name" value="HATPase_c"/>
    <property type="match status" value="1"/>
</dbReference>
<dbReference type="CDD" id="cd00156">
    <property type="entry name" value="REC"/>
    <property type="match status" value="1"/>
</dbReference>
<dbReference type="InterPro" id="IPR036890">
    <property type="entry name" value="HATPase_C_sf"/>
</dbReference>
<keyword evidence="3" id="KW-0902">Two-component regulatory system</keyword>
<dbReference type="AlphaFoldDB" id="A0A6G8Q1W1"/>
<feature type="domain" description="PAC" evidence="8">
    <location>
        <begin position="175"/>
        <end position="227"/>
    </location>
</feature>
<evidence type="ECO:0000313" key="10">
    <source>
        <dbReference type="Proteomes" id="UP000502706"/>
    </source>
</evidence>
<dbReference type="GO" id="GO:0046983">
    <property type="term" value="F:protein dimerization activity"/>
    <property type="evidence" value="ECO:0007669"/>
    <property type="project" value="InterPro"/>
</dbReference>
<dbReference type="InterPro" id="IPR000700">
    <property type="entry name" value="PAS-assoc_C"/>
</dbReference>
<keyword evidence="5" id="KW-0175">Coiled coil</keyword>
<dbReference type="SUPFAM" id="SSF55781">
    <property type="entry name" value="GAF domain-like"/>
    <property type="match status" value="1"/>
</dbReference>
<dbReference type="Gene3D" id="3.30.450.40">
    <property type="match status" value="1"/>
</dbReference>
<dbReference type="Pfam" id="PF02518">
    <property type="entry name" value="HATPase_c"/>
    <property type="match status" value="1"/>
</dbReference>
<evidence type="ECO:0000256" key="1">
    <source>
        <dbReference type="ARBA" id="ARBA00022679"/>
    </source>
</evidence>
<dbReference type="EMBL" id="CP045121">
    <property type="protein sequence ID" value="QIN80453.1"/>
    <property type="molecule type" value="Genomic_DNA"/>
</dbReference>
<keyword evidence="10" id="KW-1185">Reference proteome</keyword>
<dbReference type="Pfam" id="PF07730">
    <property type="entry name" value="HisKA_3"/>
    <property type="match status" value="1"/>
</dbReference>
<evidence type="ECO:0000259" key="6">
    <source>
        <dbReference type="PROSITE" id="PS50110"/>
    </source>
</evidence>
<dbReference type="InterPro" id="IPR011006">
    <property type="entry name" value="CheY-like_superfamily"/>
</dbReference>
<dbReference type="SMART" id="SM00091">
    <property type="entry name" value="PAS"/>
    <property type="match status" value="1"/>
</dbReference>
<evidence type="ECO:0000256" key="2">
    <source>
        <dbReference type="ARBA" id="ARBA00022777"/>
    </source>
</evidence>
<keyword evidence="2" id="KW-0418">Kinase</keyword>
<dbReference type="Pfam" id="PF13426">
    <property type="entry name" value="PAS_9"/>
    <property type="match status" value="1"/>
</dbReference>
<dbReference type="Pfam" id="PF13185">
    <property type="entry name" value="GAF_2"/>
    <property type="match status" value="1"/>
</dbReference>
<keyword evidence="4" id="KW-0597">Phosphoprotein</keyword>
<dbReference type="InterPro" id="IPR029016">
    <property type="entry name" value="GAF-like_dom_sf"/>
</dbReference>
<feature type="modified residue" description="4-aspartylphosphate" evidence="4">
    <location>
        <position position="16"/>
    </location>
</feature>
<organism evidence="9 10">
    <name type="scientific">Rubrobacter marinus</name>
    <dbReference type="NCBI Taxonomy" id="2653852"/>
    <lineage>
        <taxon>Bacteria</taxon>
        <taxon>Bacillati</taxon>
        <taxon>Actinomycetota</taxon>
        <taxon>Rubrobacteria</taxon>
        <taxon>Rubrobacterales</taxon>
        <taxon>Rubrobacteraceae</taxon>
        <taxon>Rubrobacter</taxon>
    </lineage>
</organism>
<dbReference type="InterPro" id="IPR011712">
    <property type="entry name" value="Sig_transdc_His_kin_sub3_dim/P"/>
</dbReference>
<evidence type="ECO:0000256" key="3">
    <source>
        <dbReference type="ARBA" id="ARBA00023012"/>
    </source>
</evidence>
<evidence type="ECO:0000313" key="9">
    <source>
        <dbReference type="EMBL" id="QIN80453.1"/>
    </source>
</evidence>